<dbReference type="Gene3D" id="3.30.230.10">
    <property type="match status" value="1"/>
</dbReference>
<accession>A0A3D9HL53</accession>
<name>A0A3D9HL53_9FLAO</name>
<keyword evidence="1" id="KW-0808">Transferase</keyword>
<dbReference type="GO" id="GO:0016301">
    <property type="term" value="F:kinase activity"/>
    <property type="evidence" value="ECO:0007669"/>
    <property type="project" value="UniProtKB-KW"/>
</dbReference>
<dbReference type="EMBL" id="QRDX01000001">
    <property type="protein sequence ID" value="RED50198.1"/>
    <property type="molecule type" value="Genomic_DNA"/>
</dbReference>
<dbReference type="SUPFAM" id="SSF54211">
    <property type="entry name" value="Ribosomal protein S5 domain 2-like"/>
    <property type="match status" value="1"/>
</dbReference>
<dbReference type="InterPro" id="IPR014721">
    <property type="entry name" value="Ribsml_uS5_D2-typ_fold_subgr"/>
</dbReference>
<gene>
    <name evidence="1" type="ORF">DFQ02_101222</name>
</gene>
<sequence length="302" mass="34468">MQNFYSNGKLLITGEYVVLDGAISLAVPTKFGQSLKIESIPESILHWKSIDENGNIWFENQFEWHGEILKQAQNDDISKRLLQIFKAVKKINPSFLNAGEGYNISTVLDFPKNWGLGTSSTLINNIAQWANIDAFKLLEETFKGSGYDIACSQNNTPITYKLDYKTPIINQVSFKPSFEEHLYFIHLNKKQNSREGIAHYRAQDKVNINETIKEVNNITLKMITCDSFEEFKRLMNQHENIISDFTNQKTVKELLFNDFDGSLKSLGAWGGDFVLAASDQNPTIYFKSKGYETIISYADMIL</sequence>
<dbReference type="AlphaFoldDB" id="A0A3D9HL53"/>
<comment type="caution">
    <text evidence="1">The sequence shown here is derived from an EMBL/GenBank/DDBJ whole genome shotgun (WGS) entry which is preliminary data.</text>
</comment>
<dbReference type="RefSeq" id="WP_116039143.1">
    <property type="nucleotide sequence ID" value="NZ_QRDX01000001.1"/>
</dbReference>
<keyword evidence="1" id="KW-0418">Kinase</keyword>
<dbReference type="InterPro" id="IPR020568">
    <property type="entry name" value="Ribosomal_Su5_D2-typ_SF"/>
</dbReference>
<keyword evidence="2" id="KW-1185">Reference proteome</keyword>
<reference evidence="1 2" key="1">
    <citation type="submission" date="2018-07" db="EMBL/GenBank/DDBJ databases">
        <title>Genomic Encyclopedia of Type Strains, Phase III (KMG-III): the genomes of soil and plant-associated and newly described type strains.</title>
        <authorList>
            <person name="Whitman W."/>
        </authorList>
    </citation>
    <scope>NUCLEOTIDE SEQUENCE [LARGE SCALE GENOMIC DNA]</scope>
    <source>
        <strain evidence="1 2">CECT 8487</strain>
    </source>
</reference>
<evidence type="ECO:0000313" key="1">
    <source>
        <dbReference type="EMBL" id="RED50198.1"/>
    </source>
</evidence>
<organism evidence="1 2">
    <name type="scientific">Seonamhaeicola aphaedonensis</name>
    <dbReference type="NCBI Taxonomy" id="1461338"/>
    <lineage>
        <taxon>Bacteria</taxon>
        <taxon>Pseudomonadati</taxon>
        <taxon>Bacteroidota</taxon>
        <taxon>Flavobacteriia</taxon>
        <taxon>Flavobacteriales</taxon>
        <taxon>Flavobacteriaceae</taxon>
    </lineage>
</organism>
<evidence type="ECO:0000313" key="2">
    <source>
        <dbReference type="Proteomes" id="UP000256629"/>
    </source>
</evidence>
<dbReference type="NCBIfam" id="NF040656">
    <property type="entry name" value="GHMP_GYDIA"/>
    <property type="match status" value="1"/>
</dbReference>
<dbReference type="InterPro" id="IPR047765">
    <property type="entry name" value="GHMP_GYDIA-like"/>
</dbReference>
<dbReference type="OrthoDB" id="5288719at2"/>
<proteinExistence type="predicted"/>
<protein>
    <submittedName>
        <fullName evidence="1">Mevalonate kinase</fullName>
    </submittedName>
</protein>
<dbReference type="Proteomes" id="UP000256629">
    <property type="component" value="Unassembled WGS sequence"/>
</dbReference>